<evidence type="ECO:0000256" key="11">
    <source>
        <dbReference type="SAM" id="Phobius"/>
    </source>
</evidence>
<feature type="transmembrane region" description="Helical" evidence="11">
    <location>
        <begin position="165"/>
        <end position="185"/>
    </location>
</feature>
<dbReference type="GO" id="GO:0042500">
    <property type="term" value="F:aspartic endopeptidase activity, intramembrane cleaving"/>
    <property type="evidence" value="ECO:0007669"/>
    <property type="project" value="InterPro"/>
</dbReference>
<dbReference type="STRING" id="101091.A0A1C7N530"/>
<evidence type="ECO:0000256" key="7">
    <source>
        <dbReference type="ARBA" id="ARBA00022989"/>
    </source>
</evidence>
<dbReference type="InterPro" id="IPR042524">
    <property type="entry name" value="Presenilin_C"/>
</dbReference>
<dbReference type="GO" id="GO:0000139">
    <property type="term" value="C:Golgi membrane"/>
    <property type="evidence" value="ECO:0007669"/>
    <property type="project" value="UniProtKB-SubCell"/>
</dbReference>
<dbReference type="InterPro" id="IPR006639">
    <property type="entry name" value="Preselin/SPP"/>
</dbReference>
<dbReference type="EMBL" id="LUGH01000536">
    <property type="protein sequence ID" value="OBZ84245.1"/>
    <property type="molecule type" value="Genomic_DNA"/>
</dbReference>
<keyword evidence="13" id="KW-1185">Reference proteome</keyword>
<dbReference type="InParanoid" id="A0A1C7N530"/>
<dbReference type="PANTHER" id="PTHR10202:SF13">
    <property type="entry name" value="PRESENILIN HOMOLOG"/>
    <property type="match status" value="1"/>
</dbReference>
<evidence type="ECO:0000256" key="10">
    <source>
        <dbReference type="SAM" id="MobiDB-lite"/>
    </source>
</evidence>
<feature type="region of interest" description="Disordered" evidence="10">
    <location>
        <begin position="1"/>
        <end position="35"/>
    </location>
</feature>
<evidence type="ECO:0000256" key="8">
    <source>
        <dbReference type="ARBA" id="ARBA00023034"/>
    </source>
</evidence>
<keyword evidence="4 11" id="KW-0812">Transmembrane</keyword>
<feature type="transmembrane region" description="Helical" evidence="11">
    <location>
        <begin position="54"/>
        <end position="75"/>
    </location>
</feature>
<protein>
    <submittedName>
        <fullName evidence="12">Presenilin-2</fullName>
    </submittedName>
</protein>
<keyword evidence="8" id="KW-0333">Golgi apparatus</keyword>
<dbReference type="SMART" id="SM00730">
    <property type="entry name" value="PSN"/>
    <property type="match status" value="1"/>
</dbReference>
<dbReference type="GO" id="GO:0006509">
    <property type="term" value="P:membrane protein ectodomain proteolysis"/>
    <property type="evidence" value="ECO:0007669"/>
    <property type="project" value="TreeGrafter"/>
</dbReference>
<dbReference type="GO" id="GO:0016485">
    <property type="term" value="P:protein processing"/>
    <property type="evidence" value="ECO:0007669"/>
    <property type="project" value="InterPro"/>
</dbReference>
<proteinExistence type="inferred from homology"/>
<comment type="similarity">
    <text evidence="3">Belongs to the peptidase A22A family.</text>
</comment>
<keyword evidence="7 11" id="KW-1133">Transmembrane helix</keyword>
<reference evidence="12 13" key="1">
    <citation type="submission" date="2016-03" db="EMBL/GenBank/DDBJ databases">
        <title>Choanephora cucurbitarum.</title>
        <authorList>
            <person name="Min B."/>
            <person name="Park H."/>
            <person name="Park J.-H."/>
            <person name="Shin H.-D."/>
            <person name="Choi I.-G."/>
        </authorList>
    </citation>
    <scope>NUCLEOTIDE SEQUENCE [LARGE SCALE GENOMIC DNA]</scope>
    <source>
        <strain evidence="12 13">KUS-F28377</strain>
    </source>
</reference>
<name>A0A1C7N530_9FUNG</name>
<accession>A0A1C7N530</accession>
<dbReference type="Proteomes" id="UP000093000">
    <property type="component" value="Unassembled WGS sequence"/>
</dbReference>
<keyword evidence="6" id="KW-0914">Notch signaling pathway</keyword>
<dbReference type="PANTHER" id="PTHR10202">
    <property type="entry name" value="PRESENILIN"/>
    <property type="match status" value="1"/>
</dbReference>
<dbReference type="OrthoDB" id="432970at2759"/>
<feature type="transmembrane region" description="Helical" evidence="11">
    <location>
        <begin position="409"/>
        <end position="428"/>
    </location>
</feature>
<feature type="region of interest" description="Disordered" evidence="10">
    <location>
        <begin position="308"/>
        <end position="353"/>
    </location>
</feature>
<feature type="compositionally biased region" description="Low complexity" evidence="10">
    <location>
        <begin position="20"/>
        <end position="34"/>
    </location>
</feature>
<organism evidence="12 13">
    <name type="scientific">Choanephora cucurbitarum</name>
    <dbReference type="NCBI Taxonomy" id="101091"/>
    <lineage>
        <taxon>Eukaryota</taxon>
        <taxon>Fungi</taxon>
        <taxon>Fungi incertae sedis</taxon>
        <taxon>Mucoromycota</taxon>
        <taxon>Mucoromycotina</taxon>
        <taxon>Mucoromycetes</taxon>
        <taxon>Mucorales</taxon>
        <taxon>Mucorineae</taxon>
        <taxon>Choanephoraceae</taxon>
        <taxon>Choanephoroideae</taxon>
        <taxon>Choanephora</taxon>
    </lineage>
</organism>
<evidence type="ECO:0000256" key="5">
    <source>
        <dbReference type="ARBA" id="ARBA00022824"/>
    </source>
</evidence>
<evidence type="ECO:0000256" key="3">
    <source>
        <dbReference type="ARBA" id="ARBA00008604"/>
    </source>
</evidence>
<dbReference type="AlphaFoldDB" id="A0A1C7N530"/>
<evidence type="ECO:0000256" key="2">
    <source>
        <dbReference type="ARBA" id="ARBA00004653"/>
    </source>
</evidence>
<evidence type="ECO:0000256" key="4">
    <source>
        <dbReference type="ARBA" id="ARBA00022692"/>
    </source>
</evidence>
<dbReference type="GO" id="GO:0005789">
    <property type="term" value="C:endoplasmic reticulum membrane"/>
    <property type="evidence" value="ECO:0007669"/>
    <property type="project" value="UniProtKB-SubCell"/>
</dbReference>
<comment type="caution">
    <text evidence="12">The sequence shown here is derived from an EMBL/GenBank/DDBJ whole genome shotgun (WGS) entry which is preliminary data.</text>
</comment>
<evidence type="ECO:0000256" key="9">
    <source>
        <dbReference type="ARBA" id="ARBA00023136"/>
    </source>
</evidence>
<dbReference type="Pfam" id="PF01080">
    <property type="entry name" value="Presenilin"/>
    <property type="match status" value="1"/>
</dbReference>
<comment type="subcellular location">
    <subcellularLocation>
        <location evidence="1">Endoplasmic reticulum membrane</location>
        <topology evidence="1">Multi-pass membrane protein</topology>
    </subcellularLocation>
    <subcellularLocation>
        <location evidence="2">Golgi apparatus membrane</location>
        <topology evidence="2">Multi-pass membrane protein</topology>
    </subcellularLocation>
</comment>
<dbReference type="Gene3D" id="1.10.472.100">
    <property type="entry name" value="Presenilin"/>
    <property type="match status" value="1"/>
</dbReference>
<keyword evidence="9 11" id="KW-0472">Membrane</keyword>
<evidence type="ECO:0000313" key="13">
    <source>
        <dbReference type="Proteomes" id="UP000093000"/>
    </source>
</evidence>
<evidence type="ECO:0000256" key="1">
    <source>
        <dbReference type="ARBA" id="ARBA00004477"/>
    </source>
</evidence>
<dbReference type="InterPro" id="IPR001108">
    <property type="entry name" value="Peptidase_A22A"/>
</dbReference>
<feature type="transmembrane region" description="Helical" evidence="11">
    <location>
        <begin position="131"/>
        <end position="153"/>
    </location>
</feature>
<evidence type="ECO:0000313" key="12">
    <source>
        <dbReference type="EMBL" id="OBZ84245.1"/>
    </source>
</evidence>
<gene>
    <name evidence="12" type="primary">psen2_1</name>
    <name evidence="12" type="ORF">A0J61_07706</name>
</gene>
<feature type="transmembrane region" description="Helical" evidence="11">
    <location>
        <begin position="95"/>
        <end position="124"/>
    </location>
</feature>
<feature type="transmembrane region" description="Helical" evidence="11">
    <location>
        <begin position="380"/>
        <end position="403"/>
    </location>
</feature>
<dbReference type="GO" id="GO:0070765">
    <property type="term" value="C:gamma-secretase complex"/>
    <property type="evidence" value="ECO:0007669"/>
    <property type="project" value="TreeGrafter"/>
</dbReference>
<keyword evidence="5" id="KW-0256">Endoplasmic reticulum</keyword>
<sequence length="443" mass="50032">MSSHLEEDVPDTAPLITSTQEQRQQQEVQPSTQEIQEEKRRKEIIQFYVEQLTLLFYPLIVTFALTCWIETTLAIDNSIVSNPWVVYDEVDSDSIGVRLGGSVLNAVVMVCGITVMTFTFVLCFKYRLYKLLFFWLGLSVFSVLGITASTLWIEMMNVYQMPLDYLTLIVCAWNFSIVGVIAVFWNSPLWIQQAYLIAISAVTSISMLRMPSWTTWTVLIAVAIYDLFAVLCPAGPLQLLISIAEERDEEIPALIYSVGMASFDTPDNQIVGGYTTQESKQRSIISSFTNWIPFYKNNHTGYHTVETQEEELPMSSSSVNDTRHPPRSLEATTEPTRTNRRSNQEEADEDEEDDMNAIKLGLGDFIFYSVLVGKASRTDAVTLCLCIISILIGLALTILILTIKRKALPALPFSIFFGSITYAISYFMTGPMIRQLNFDLISF</sequence>
<evidence type="ECO:0000256" key="6">
    <source>
        <dbReference type="ARBA" id="ARBA00022976"/>
    </source>
</evidence>